<reference evidence="2 3" key="1">
    <citation type="submission" date="2021-03" db="EMBL/GenBank/DDBJ databases">
        <title>Genomic Encyclopedia of Type Strains, Phase IV (KMG-IV): sequencing the most valuable type-strain genomes for metagenomic binning, comparative biology and taxonomic classification.</title>
        <authorList>
            <person name="Goeker M."/>
        </authorList>
    </citation>
    <scope>NUCLEOTIDE SEQUENCE [LARGE SCALE GENOMIC DNA]</scope>
    <source>
        <strain evidence="2 3">DSM 21600</strain>
    </source>
</reference>
<evidence type="ECO:0000313" key="2">
    <source>
        <dbReference type="EMBL" id="MBP1853420.1"/>
    </source>
</evidence>
<name>A0ABS4E651_9HYPH</name>
<dbReference type="PANTHER" id="PTHR42673:SF4">
    <property type="entry name" value="MALEYLACETOACETATE ISOMERASE"/>
    <property type="match status" value="1"/>
</dbReference>
<dbReference type="Pfam" id="PF13409">
    <property type="entry name" value="GST_N_2"/>
    <property type="match status" value="1"/>
</dbReference>
<sequence>MILRTTLTSPFGRKTRIAARLLGLERMITILPADTLDEDDSLRRQNPLGKMPTLILADGRILFDSRVILDYFDSLAPAHRLAPADGLDRYLALTAATMADGIADAGLLMVYEGRFREAEKISERWLAHQRSKIFRALEVFVRELPDPARTDLVTISLACALGYLDWRKPVAWRDAYPEIAAWLDAFADHEPAFNATARPEDT</sequence>
<proteinExistence type="predicted"/>
<dbReference type="SUPFAM" id="SSF52833">
    <property type="entry name" value="Thioredoxin-like"/>
    <property type="match status" value="1"/>
</dbReference>
<dbReference type="InterPro" id="IPR004045">
    <property type="entry name" value="Glutathione_S-Trfase_N"/>
</dbReference>
<protein>
    <submittedName>
        <fullName evidence="2">Glutathione S-transferase</fullName>
    </submittedName>
</protein>
<evidence type="ECO:0000313" key="3">
    <source>
        <dbReference type="Proteomes" id="UP000759443"/>
    </source>
</evidence>
<dbReference type="PANTHER" id="PTHR42673">
    <property type="entry name" value="MALEYLACETOACETATE ISOMERASE"/>
    <property type="match status" value="1"/>
</dbReference>
<dbReference type="SUPFAM" id="SSF47616">
    <property type="entry name" value="GST C-terminal domain-like"/>
    <property type="match status" value="1"/>
</dbReference>
<dbReference type="CDD" id="cd03205">
    <property type="entry name" value="GST_C_6"/>
    <property type="match status" value="1"/>
</dbReference>
<dbReference type="Gene3D" id="3.40.30.10">
    <property type="entry name" value="Glutaredoxin"/>
    <property type="match status" value="1"/>
</dbReference>
<dbReference type="Gene3D" id="1.20.1050.10">
    <property type="match status" value="1"/>
</dbReference>
<organism evidence="2 3">
    <name type="scientific">Rhizobium halophytocola</name>
    <dbReference type="NCBI Taxonomy" id="735519"/>
    <lineage>
        <taxon>Bacteria</taxon>
        <taxon>Pseudomonadati</taxon>
        <taxon>Pseudomonadota</taxon>
        <taxon>Alphaproteobacteria</taxon>
        <taxon>Hyphomicrobiales</taxon>
        <taxon>Rhizobiaceae</taxon>
        <taxon>Rhizobium/Agrobacterium group</taxon>
        <taxon>Rhizobium</taxon>
    </lineage>
</organism>
<gene>
    <name evidence="2" type="ORF">J2Z17_004881</name>
</gene>
<feature type="domain" description="GST N-terminal" evidence="1">
    <location>
        <begin position="1"/>
        <end position="80"/>
    </location>
</feature>
<dbReference type="InterPro" id="IPR036249">
    <property type="entry name" value="Thioredoxin-like_sf"/>
</dbReference>
<comment type="caution">
    <text evidence="2">The sequence shown here is derived from an EMBL/GenBank/DDBJ whole genome shotgun (WGS) entry which is preliminary data.</text>
</comment>
<evidence type="ECO:0000259" key="1">
    <source>
        <dbReference type="PROSITE" id="PS50404"/>
    </source>
</evidence>
<dbReference type="InterPro" id="IPR036282">
    <property type="entry name" value="Glutathione-S-Trfase_C_sf"/>
</dbReference>
<dbReference type="PROSITE" id="PS50404">
    <property type="entry name" value="GST_NTER"/>
    <property type="match status" value="1"/>
</dbReference>
<dbReference type="RefSeq" id="WP_209949246.1">
    <property type="nucleotide sequence ID" value="NZ_JAGGJU010000018.1"/>
</dbReference>
<accession>A0ABS4E651</accession>
<dbReference type="Proteomes" id="UP000759443">
    <property type="component" value="Unassembled WGS sequence"/>
</dbReference>
<keyword evidence="3" id="KW-1185">Reference proteome</keyword>
<dbReference type="EMBL" id="JAGGJU010000018">
    <property type="protein sequence ID" value="MBP1853420.1"/>
    <property type="molecule type" value="Genomic_DNA"/>
</dbReference>